<dbReference type="Gene3D" id="1.10.630.10">
    <property type="entry name" value="Cytochrome P450"/>
    <property type="match status" value="1"/>
</dbReference>
<accession>A0A914RCY1</accession>
<name>A0A914RCY1_9BILA</name>
<evidence type="ECO:0000313" key="10">
    <source>
        <dbReference type="WBParaSite" id="PDA_v2.g9488.t1"/>
    </source>
</evidence>
<feature type="binding site" description="axial binding residue" evidence="7">
    <location>
        <position position="375"/>
    </location>
    <ligand>
        <name>heme</name>
        <dbReference type="ChEBI" id="CHEBI:30413"/>
    </ligand>
    <ligandPart>
        <name>Fe</name>
        <dbReference type="ChEBI" id="CHEBI:18248"/>
    </ligandPart>
</feature>
<dbReference type="GO" id="GO:0006082">
    <property type="term" value="P:organic acid metabolic process"/>
    <property type="evidence" value="ECO:0007669"/>
    <property type="project" value="TreeGrafter"/>
</dbReference>
<dbReference type="InterPro" id="IPR050182">
    <property type="entry name" value="Cytochrome_P450_fam2"/>
</dbReference>
<dbReference type="InterPro" id="IPR017972">
    <property type="entry name" value="Cyt_P450_CS"/>
</dbReference>
<protein>
    <submittedName>
        <fullName evidence="10">Cytochrome P450</fullName>
    </submittedName>
</protein>
<keyword evidence="4 8" id="KW-0560">Oxidoreductase</keyword>
<dbReference type="GO" id="GO:0006805">
    <property type="term" value="P:xenobiotic metabolic process"/>
    <property type="evidence" value="ECO:0007669"/>
    <property type="project" value="TreeGrafter"/>
</dbReference>
<dbReference type="GO" id="GO:0005737">
    <property type="term" value="C:cytoplasm"/>
    <property type="evidence" value="ECO:0007669"/>
    <property type="project" value="TreeGrafter"/>
</dbReference>
<dbReference type="GO" id="GO:0005506">
    <property type="term" value="F:iron ion binding"/>
    <property type="evidence" value="ECO:0007669"/>
    <property type="project" value="InterPro"/>
</dbReference>
<dbReference type="SUPFAM" id="SSF48264">
    <property type="entry name" value="Cytochrome P450"/>
    <property type="match status" value="1"/>
</dbReference>
<evidence type="ECO:0000256" key="3">
    <source>
        <dbReference type="ARBA" id="ARBA00022723"/>
    </source>
</evidence>
<keyword evidence="9" id="KW-1185">Reference proteome</keyword>
<dbReference type="GO" id="GO:0016712">
    <property type="term" value="F:oxidoreductase activity, acting on paired donors, with incorporation or reduction of molecular oxygen, reduced flavin or flavoprotein as one donor, and incorporation of one atom of oxygen"/>
    <property type="evidence" value="ECO:0007669"/>
    <property type="project" value="TreeGrafter"/>
</dbReference>
<keyword evidence="6 8" id="KW-0503">Monooxygenase</keyword>
<evidence type="ECO:0000313" key="9">
    <source>
        <dbReference type="Proteomes" id="UP000887578"/>
    </source>
</evidence>
<dbReference type="Proteomes" id="UP000887578">
    <property type="component" value="Unplaced"/>
</dbReference>
<sequence length="430" mass="49960">MKQIFIKNGEKVSHRPHLQLSKPLKDGDYGLIFNDNTFWREQRRFALHVLRDFGIGRPILEHTIMDQATAVCDYIRSFNGKPIEFTQVLTTAIGNVIYQLAFGKTVDLNSELILGFRNKLLETTLFFAHPLGFLCELWLPFRFLDPLFGGIYSKTLKLHFEMVDFMNQHIKEHRETINFEGEPRDYIDAFLMEQKKHNNLAETPEWSDKQLCAAIYDLFSAGMETTSTSTRTFILHIVRNPDVQKKIHEEIDREIGKDRAITMADQTKLPYFTACLQELQRISVILTLNLQRITNEDMNIDGYSIPKGTYIIPQFPSVHVDEAVFPVLLWYQIAVDNIIYQPDPHNFDPHRHLDENGNFVKDDRITPFSIGKRACLGESLARMELFLFTATFFQHFEFIPEIDGEIPSADYEPGLIKSPKVFKVRAKERH</sequence>
<proteinExistence type="inferred from homology"/>
<dbReference type="InterPro" id="IPR036396">
    <property type="entry name" value="Cyt_P450_sf"/>
</dbReference>
<reference evidence="10" key="1">
    <citation type="submission" date="2022-11" db="UniProtKB">
        <authorList>
            <consortium name="WormBaseParasite"/>
        </authorList>
    </citation>
    <scope>IDENTIFICATION</scope>
</reference>
<dbReference type="GO" id="GO:0020037">
    <property type="term" value="F:heme binding"/>
    <property type="evidence" value="ECO:0007669"/>
    <property type="project" value="InterPro"/>
</dbReference>
<dbReference type="PANTHER" id="PTHR24300">
    <property type="entry name" value="CYTOCHROME P450 508A4-RELATED"/>
    <property type="match status" value="1"/>
</dbReference>
<evidence type="ECO:0000256" key="2">
    <source>
        <dbReference type="ARBA" id="ARBA00010617"/>
    </source>
</evidence>
<dbReference type="InterPro" id="IPR001128">
    <property type="entry name" value="Cyt_P450"/>
</dbReference>
<keyword evidence="3 7" id="KW-0479">Metal-binding</keyword>
<dbReference type="PRINTS" id="PR00385">
    <property type="entry name" value="P450"/>
</dbReference>
<dbReference type="InterPro" id="IPR002401">
    <property type="entry name" value="Cyt_P450_E_grp-I"/>
</dbReference>
<dbReference type="FunFam" id="1.10.630.10:FF:000036">
    <property type="entry name" value="CYtochrome P450 family"/>
    <property type="match status" value="1"/>
</dbReference>
<comment type="cofactor">
    <cofactor evidence="1 7">
        <name>heme</name>
        <dbReference type="ChEBI" id="CHEBI:30413"/>
    </cofactor>
</comment>
<dbReference type="Pfam" id="PF00067">
    <property type="entry name" value="p450"/>
    <property type="match status" value="2"/>
</dbReference>
<keyword evidence="7 8" id="KW-0349">Heme</keyword>
<dbReference type="AlphaFoldDB" id="A0A914RCY1"/>
<dbReference type="PANTHER" id="PTHR24300:SF338">
    <property type="entry name" value="CYTOCHROME P450 CYP36A1-RELATED"/>
    <property type="match status" value="1"/>
</dbReference>
<evidence type="ECO:0000256" key="6">
    <source>
        <dbReference type="ARBA" id="ARBA00023033"/>
    </source>
</evidence>
<evidence type="ECO:0000256" key="4">
    <source>
        <dbReference type="ARBA" id="ARBA00023002"/>
    </source>
</evidence>
<dbReference type="WBParaSite" id="PDA_v2.g9488.t1">
    <property type="protein sequence ID" value="PDA_v2.g9488.t1"/>
    <property type="gene ID" value="PDA_v2.g9488"/>
</dbReference>
<keyword evidence="5 7" id="KW-0408">Iron</keyword>
<evidence type="ECO:0000256" key="8">
    <source>
        <dbReference type="RuleBase" id="RU000461"/>
    </source>
</evidence>
<evidence type="ECO:0000256" key="1">
    <source>
        <dbReference type="ARBA" id="ARBA00001971"/>
    </source>
</evidence>
<comment type="similarity">
    <text evidence="2 8">Belongs to the cytochrome P450 family.</text>
</comment>
<dbReference type="PRINTS" id="PR00463">
    <property type="entry name" value="EP450I"/>
</dbReference>
<evidence type="ECO:0000256" key="7">
    <source>
        <dbReference type="PIRSR" id="PIRSR602401-1"/>
    </source>
</evidence>
<dbReference type="PROSITE" id="PS00086">
    <property type="entry name" value="CYTOCHROME_P450"/>
    <property type="match status" value="1"/>
</dbReference>
<evidence type="ECO:0000256" key="5">
    <source>
        <dbReference type="ARBA" id="ARBA00023004"/>
    </source>
</evidence>
<organism evidence="9 10">
    <name type="scientific">Panagrolaimus davidi</name>
    <dbReference type="NCBI Taxonomy" id="227884"/>
    <lineage>
        <taxon>Eukaryota</taxon>
        <taxon>Metazoa</taxon>
        <taxon>Ecdysozoa</taxon>
        <taxon>Nematoda</taxon>
        <taxon>Chromadorea</taxon>
        <taxon>Rhabditida</taxon>
        <taxon>Tylenchina</taxon>
        <taxon>Panagrolaimomorpha</taxon>
        <taxon>Panagrolaimoidea</taxon>
        <taxon>Panagrolaimidae</taxon>
        <taxon>Panagrolaimus</taxon>
    </lineage>
</organism>